<feature type="binding site" evidence="14">
    <location>
        <position position="154"/>
    </location>
    <ligand>
        <name>[2Fe-2S] cluster</name>
        <dbReference type="ChEBI" id="CHEBI:190135"/>
        <label>2</label>
    </ligand>
</feature>
<dbReference type="InterPro" id="IPR036856">
    <property type="entry name" value="Ald_Oxase/Xan_DH_a/b_sf"/>
</dbReference>
<dbReference type="GeneID" id="33569452"/>
<reference evidence="17 18" key="1">
    <citation type="submission" date="2016-07" db="EMBL/GenBank/DDBJ databases">
        <title>Pervasive Adenine N6-methylation of Active Genes in Fungi.</title>
        <authorList>
            <consortium name="DOE Joint Genome Institute"/>
            <person name="Mondo S.J."/>
            <person name="Dannebaum R.O."/>
            <person name="Kuo R.C."/>
            <person name="Labutti K."/>
            <person name="Haridas S."/>
            <person name="Kuo A."/>
            <person name="Salamov A."/>
            <person name="Ahrendt S.R."/>
            <person name="Lipzen A."/>
            <person name="Sullivan W."/>
            <person name="Andreopoulos W.B."/>
            <person name="Clum A."/>
            <person name="Lindquist E."/>
            <person name="Daum C."/>
            <person name="Ramamoorthy G.K."/>
            <person name="Gryganskyi A."/>
            <person name="Culley D."/>
            <person name="Magnuson J.K."/>
            <person name="James T.Y."/>
            <person name="O'Malley M.A."/>
            <person name="Stajich J.E."/>
            <person name="Spatafora J.W."/>
            <person name="Visel A."/>
            <person name="Grigoriev I.V."/>
        </authorList>
    </citation>
    <scope>NUCLEOTIDE SEQUENCE [LARGE SCALE GENOMIC DNA]</scope>
    <source>
        <strain evidence="17 18">NRRL 3116</strain>
    </source>
</reference>
<dbReference type="InterPro" id="IPR006058">
    <property type="entry name" value="2Fe2S_fd_BS"/>
</dbReference>
<dbReference type="InterPro" id="IPR016208">
    <property type="entry name" value="Ald_Oxase/xanthine_DH-like"/>
</dbReference>
<dbReference type="CDD" id="cd00207">
    <property type="entry name" value="fer2"/>
    <property type="match status" value="1"/>
</dbReference>
<feature type="binding site" evidence="14">
    <location>
        <position position="50"/>
    </location>
    <ligand>
        <name>[2Fe-2S] cluster</name>
        <dbReference type="ChEBI" id="CHEBI:190135"/>
        <label>1</label>
    </ligand>
</feature>
<gene>
    <name evidence="17" type="ORF">BCR41DRAFT_384790</name>
</gene>
<dbReference type="FunFam" id="3.30.365.10:FF:000004">
    <property type="entry name" value="Xanthine dehydrogenase oxidase"/>
    <property type="match status" value="1"/>
</dbReference>
<dbReference type="FunFam" id="3.10.20.30:FF:000015">
    <property type="entry name" value="Aldehyde oxidase 1"/>
    <property type="match status" value="1"/>
</dbReference>
<dbReference type="InterPro" id="IPR036318">
    <property type="entry name" value="FAD-bd_PCMH-like_sf"/>
</dbReference>
<dbReference type="Pfam" id="PF01315">
    <property type="entry name" value="Ald_Xan_dh_C"/>
    <property type="match status" value="1"/>
</dbReference>
<dbReference type="Proteomes" id="UP000193648">
    <property type="component" value="Unassembled WGS sequence"/>
</dbReference>
<dbReference type="Pfam" id="PF20256">
    <property type="entry name" value="MoCoBD_2"/>
    <property type="match status" value="1"/>
</dbReference>
<dbReference type="SUPFAM" id="SSF55447">
    <property type="entry name" value="CO dehydrogenase flavoprotein C-terminal domain-like"/>
    <property type="match status" value="1"/>
</dbReference>
<evidence type="ECO:0000256" key="7">
    <source>
        <dbReference type="ARBA" id="ARBA00022827"/>
    </source>
</evidence>
<dbReference type="SUPFAM" id="SSF56003">
    <property type="entry name" value="Molybdenum cofactor-binding domain"/>
    <property type="match status" value="1"/>
</dbReference>
<keyword evidence="5 14" id="KW-0001">2Fe-2S</keyword>
<dbReference type="SUPFAM" id="SSF47741">
    <property type="entry name" value="CO dehydrogenase ISP C-domain like"/>
    <property type="match status" value="1"/>
</dbReference>
<evidence type="ECO:0000256" key="5">
    <source>
        <dbReference type="ARBA" id="ARBA00022714"/>
    </source>
</evidence>
<protein>
    <submittedName>
        <fullName evidence="17">Molybdopterin binding aldehyde oxidase/xanthine dehydrogenase</fullName>
    </submittedName>
</protein>
<evidence type="ECO:0000256" key="1">
    <source>
        <dbReference type="ARBA" id="ARBA00001974"/>
    </source>
</evidence>
<evidence type="ECO:0000313" key="17">
    <source>
        <dbReference type="EMBL" id="ORZ24998.1"/>
    </source>
</evidence>
<feature type="binding site" evidence="13">
    <location>
        <position position="440"/>
    </location>
    <ligand>
        <name>FAD</name>
        <dbReference type="ChEBI" id="CHEBI:57692"/>
    </ligand>
</feature>
<dbReference type="GO" id="GO:0071949">
    <property type="term" value="F:FAD binding"/>
    <property type="evidence" value="ECO:0007669"/>
    <property type="project" value="InterPro"/>
</dbReference>
<keyword evidence="18" id="KW-1185">Reference proteome</keyword>
<dbReference type="Gene3D" id="1.10.150.120">
    <property type="entry name" value="[2Fe-2S]-binding domain"/>
    <property type="match status" value="1"/>
</dbReference>
<organism evidence="17 18">
    <name type="scientific">Lobosporangium transversale</name>
    <dbReference type="NCBI Taxonomy" id="64571"/>
    <lineage>
        <taxon>Eukaryota</taxon>
        <taxon>Fungi</taxon>
        <taxon>Fungi incertae sedis</taxon>
        <taxon>Mucoromycota</taxon>
        <taxon>Mortierellomycotina</taxon>
        <taxon>Mortierellomycetes</taxon>
        <taxon>Mortierellales</taxon>
        <taxon>Mortierellaceae</taxon>
        <taxon>Lobosporangium</taxon>
    </lineage>
</organism>
<evidence type="ECO:0000256" key="10">
    <source>
        <dbReference type="ARBA" id="ARBA00023014"/>
    </source>
</evidence>
<dbReference type="STRING" id="64571.A0A1Y2GWM1"/>
<dbReference type="FunFam" id="3.30.365.10:FF:000003">
    <property type="entry name" value="Aldehyde oxidase 1"/>
    <property type="match status" value="1"/>
</dbReference>
<dbReference type="InterPro" id="IPR016166">
    <property type="entry name" value="FAD-bd_PCMH"/>
</dbReference>
<comment type="cofactor">
    <cofactor evidence="11">
        <name>[2Fe-2S] cluster</name>
        <dbReference type="ChEBI" id="CHEBI:190135"/>
    </cofactor>
</comment>
<dbReference type="RefSeq" id="XP_021883979.1">
    <property type="nucleotide sequence ID" value="XM_022027609.1"/>
</dbReference>
<dbReference type="PANTHER" id="PTHR45444">
    <property type="entry name" value="XANTHINE DEHYDROGENASE"/>
    <property type="match status" value="1"/>
</dbReference>
<keyword evidence="4" id="KW-0285">Flavoprotein</keyword>
<dbReference type="InterPro" id="IPR036683">
    <property type="entry name" value="CO_DH_flav_C_dom_sf"/>
</dbReference>
<dbReference type="FunFam" id="3.30.465.10:FF:000004">
    <property type="entry name" value="Xanthine dehydrogenase/oxidase"/>
    <property type="match status" value="1"/>
</dbReference>
<dbReference type="Pfam" id="PF00941">
    <property type="entry name" value="FAD_binding_5"/>
    <property type="match status" value="1"/>
</dbReference>
<feature type="binding site" evidence="14">
    <location>
        <position position="800"/>
    </location>
    <ligand>
        <name>Mo-molybdopterin</name>
        <dbReference type="ChEBI" id="CHEBI:71302"/>
    </ligand>
    <ligandPart>
        <name>Mo</name>
        <dbReference type="ChEBI" id="CHEBI:28685"/>
    </ligandPart>
</feature>
<feature type="binding site" evidence="13">
    <location>
        <begin position="376"/>
        <end position="380"/>
    </location>
    <ligand>
        <name>FAD</name>
        <dbReference type="ChEBI" id="CHEBI:57692"/>
    </ligand>
</feature>
<dbReference type="GO" id="GO:0005506">
    <property type="term" value="F:iron ion binding"/>
    <property type="evidence" value="ECO:0007669"/>
    <property type="project" value="InterPro"/>
</dbReference>
<dbReference type="InterPro" id="IPR000674">
    <property type="entry name" value="Ald_Oxase/Xan_DH_a/b"/>
</dbReference>
<evidence type="ECO:0000313" key="18">
    <source>
        <dbReference type="Proteomes" id="UP000193648"/>
    </source>
</evidence>
<dbReference type="SUPFAM" id="SSF56176">
    <property type="entry name" value="FAD-binding/transporter-associated domain-like"/>
    <property type="match status" value="1"/>
</dbReference>
<comment type="caution">
    <text evidence="17">The sequence shown here is derived from an EMBL/GenBank/DDBJ whole genome shotgun (WGS) entry which is preliminary data.</text>
</comment>
<comment type="similarity">
    <text evidence="2">Belongs to the xanthine dehydrogenase family.</text>
</comment>
<comment type="cofactor">
    <cofactor evidence="1 13">
        <name>FAD</name>
        <dbReference type="ChEBI" id="CHEBI:57692"/>
    </cofactor>
</comment>
<name>A0A1Y2GWM1_9FUNG</name>
<evidence type="ECO:0000259" key="16">
    <source>
        <dbReference type="PROSITE" id="PS51387"/>
    </source>
</evidence>
<dbReference type="Gene3D" id="3.30.365.10">
    <property type="entry name" value="Aldehyde oxidase/xanthine dehydrogenase, molybdopterin binding domain"/>
    <property type="match status" value="4"/>
</dbReference>
<dbReference type="GO" id="GO:0016491">
    <property type="term" value="F:oxidoreductase activity"/>
    <property type="evidence" value="ECO:0007669"/>
    <property type="project" value="UniProtKB-KW"/>
</dbReference>
<feature type="active site" description="Proton acceptor" evidence="12">
    <location>
        <position position="1297"/>
    </location>
</feature>
<dbReference type="InterPro" id="IPR012675">
    <property type="entry name" value="Beta-grasp_dom_sf"/>
</dbReference>
<keyword evidence="7 13" id="KW-0274">FAD</keyword>
<dbReference type="InterPro" id="IPR002888">
    <property type="entry name" value="2Fe-2S-bd"/>
</dbReference>
<dbReference type="Gene3D" id="3.10.20.30">
    <property type="match status" value="1"/>
</dbReference>
<evidence type="ECO:0000256" key="4">
    <source>
        <dbReference type="ARBA" id="ARBA00022630"/>
    </source>
</evidence>
<accession>A0A1Y2GWM1</accession>
<comment type="cofactor">
    <cofactor evidence="14">
        <name>[2Fe-2S] cluster</name>
        <dbReference type="ChEBI" id="CHEBI:190135"/>
    </cofactor>
    <text evidence="14">Binds 2 [2Fe-2S] clusters.</text>
</comment>
<sequence>MMDSVDYSSFSSTLRFYLNGTEVILESPDPDITLLQYVRSIGLTGTKFGCAEGGCGACTVMVSSYDRVTKHIKHLNVNACLTPLCSVDGKHVITIEGLGNHKDPHPVQERIALCFGSQCGFCTPGIAMSLYTFLRNNERPSEYEIEDSFDGNLCRCTGYRPILDAAKSFAVPQKAKIVNGFKDGFTNRNSNSAVPDGCCGKGGANGVDGCCKRFDVSSTVPQESSFQFPSVLFKTYDPTQELIFPPQLMKVGIKPLHFRGRKTQWFRPTTLSQARAIKAAFPHAKYVGGNTEVGIQKKFKHAAYSPLIYLHDITELQGIRFTSEEMIIGANVTIANFQKALEDGQKKVAEHQVPVLHAFLANIKHFAGRQIRNAASVAGNIATASPVSALNPIFIASNSTFSILSSNQSADASTAARVVPATEFFQGCSKTALNPETDILTEIHIPLTRPDEYIRAFKQTKRRDDDTAIVSAAIRVRLSPEDHKVIESSFVYGNMTSFTCQAVKTSARLKDKRWGDESVLSMVLESLDEELPMQVSAPGGMPEYRRALAKSLFFRFWWDVVEKRGLSVQHDHGNLKLLTSEIHRHVSRGTQDAKAAVRNAETEVVAKGIAAISAMKQATGEARYTDDIPSSKDELYAALVLSTRAHAKVISVDASKALAYPGVKDYIDHTRVPGSNDWHAALASDETIFVTDTVLCVGQIIGLVIADSQAIAQEAAQKVKVEYSDLPAIVTIDEAIAADSYLSAEPRTIIKGDVDAAFKTCAKVFEGETRVGAQEHFYLETHSAIASYSEGEVEIIAATQYADGAQAAVADTLGLSSNKVVCKVKRVGGAFGGKESRGVPLICAISVASYCLKKPIRIVLDRNEDMIMTGQRHPFKGKWKVGLDQDNKLVALDIQLYSNGGFSRDCSAPVMDHALTHIDSVYYFSNIRTVGKCCRTNLPSNTSFRGYGGPQVTLITESFMNEVAEQLNIPVEELREKNFYKEGQKTHYNQVLEDWHIPEGYYQLKEKARYDERRLAIQEFNKLSKWRKRGISLIPTKHGIGMNSRFMNQAGALVHIYLDGSVLVMHGGVEMGQGLHTKMIQVCAEVLKVPMDLIHTMDMSTDKIPNAIPTIASISSDTNGMAVKDAAEKLYERLQSYRNPKGKNLSWREAVIQAYQDGAHLSATGFYVVPEIGHDWEKNEGKLCHYYTTGVAISEVEVDMLTGTYTILRSDISMDLGRSLNPSIDIGQIEGGFIQGVGYVTTEESLFSPDGMLLTQGPGSYKIPGFKCIPQEMNISFFEDVTHESIKTIFKSKGIGEPPLLLGSSVYFAIRDAVRYARQDHGHTEGTFSLPIPATPEKVRMAVGDVIAESSRLVAKPGEKPSAVLSN</sequence>
<dbReference type="EMBL" id="MCFF01000008">
    <property type="protein sequence ID" value="ORZ24998.1"/>
    <property type="molecule type" value="Genomic_DNA"/>
</dbReference>
<feature type="binding site" evidence="14">
    <location>
        <position position="119"/>
    </location>
    <ligand>
        <name>[2Fe-2S] cluster</name>
        <dbReference type="ChEBI" id="CHEBI:190135"/>
        <label>2</label>
    </ligand>
</feature>
<dbReference type="Pfam" id="PF01799">
    <property type="entry name" value="Fer2_2"/>
    <property type="match status" value="1"/>
</dbReference>
<evidence type="ECO:0000256" key="3">
    <source>
        <dbReference type="ARBA" id="ARBA00022505"/>
    </source>
</evidence>
<dbReference type="Pfam" id="PF00111">
    <property type="entry name" value="Fer2"/>
    <property type="match status" value="1"/>
</dbReference>
<dbReference type="SUPFAM" id="SSF54292">
    <property type="entry name" value="2Fe-2S ferredoxin-like"/>
    <property type="match status" value="1"/>
</dbReference>
<feature type="binding site" evidence="13">
    <location>
        <position position="835"/>
    </location>
    <ligand>
        <name>substrate</name>
    </ligand>
</feature>
<dbReference type="Gene3D" id="3.30.43.10">
    <property type="entry name" value="Uridine Diphospho-n-acetylenolpyruvylglucosamine Reductase, domain 2"/>
    <property type="match status" value="1"/>
</dbReference>
<evidence type="ECO:0000256" key="12">
    <source>
        <dbReference type="PIRSR" id="PIRSR000127-1"/>
    </source>
</evidence>
<evidence type="ECO:0000256" key="2">
    <source>
        <dbReference type="ARBA" id="ARBA00006849"/>
    </source>
</evidence>
<dbReference type="Gene3D" id="3.90.1170.50">
    <property type="entry name" value="Aldehyde oxidase/xanthine dehydrogenase, a/b hammerhead"/>
    <property type="match status" value="1"/>
</dbReference>
<dbReference type="SMART" id="SM01008">
    <property type="entry name" value="Ald_Xan_dh_C"/>
    <property type="match status" value="1"/>
</dbReference>
<dbReference type="GO" id="GO:0051537">
    <property type="term" value="F:2 iron, 2 sulfur cluster binding"/>
    <property type="evidence" value="ECO:0007669"/>
    <property type="project" value="UniProtKB-KW"/>
</dbReference>
<dbReference type="InterPro" id="IPR005107">
    <property type="entry name" value="CO_DH_flav_C"/>
</dbReference>
<feature type="binding site" evidence="14">
    <location>
        <position position="831"/>
    </location>
    <ligand>
        <name>Mo-molybdopterin</name>
        <dbReference type="ChEBI" id="CHEBI:71302"/>
    </ligand>
    <ligandPart>
        <name>Mo</name>
        <dbReference type="ChEBI" id="CHEBI:28685"/>
    </ligandPart>
</feature>
<feature type="binding site" evidence="14">
    <location>
        <position position="156"/>
    </location>
    <ligand>
        <name>[2Fe-2S] cluster</name>
        <dbReference type="ChEBI" id="CHEBI:190135"/>
        <label>2</label>
    </ligand>
</feature>
<dbReference type="InterPro" id="IPR037165">
    <property type="entry name" value="AldOxase/xan_DH_Mopterin-bd_sf"/>
</dbReference>
<feature type="domain" description="2Fe-2S ferredoxin-type" evidence="15">
    <location>
        <begin position="12"/>
        <end position="98"/>
    </location>
</feature>
<dbReference type="Gene3D" id="3.30.465.10">
    <property type="match status" value="1"/>
</dbReference>
<dbReference type="FunFam" id="3.30.43.10:FF:000001">
    <property type="entry name" value="Xanthine dehydrogenase/oxidase"/>
    <property type="match status" value="1"/>
</dbReference>
<dbReference type="PROSITE" id="PS51387">
    <property type="entry name" value="FAD_PCMH"/>
    <property type="match status" value="1"/>
</dbReference>
<evidence type="ECO:0000256" key="14">
    <source>
        <dbReference type="PIRSR" id="PIRSR000127-3"/>
    </source>
</evidence>
<dbReference type="InterPro" id="IPR016169">
    <property type="entry name" value="FAD-bd_PCMH_sub2"/>
</dbReference>
<keyword evidence="8" id="KW-0560">Oxidoreductase</keyword>
<dbReference type="PROSITE" id="PS00197">
    <property type="entry name" value="2FE2S_FER_1"/>
    <property type="match status" value="1"/>
</dbReference>
<feature type="binding site" evidence="14">
    <location>
        <position position="1112"/>
    </location>
    <ligand>
        <name>Mo-molybdopterin</name>
        <dbReference type="ChEBI" id="CHEBI:71302"/>
    </ligand>
    <ligandPart>
        <name>Mo</name>
        <dbReference type="ChEBI" id="CHEBI:28685"/>
    </ligandPart>
</feature>
<keyword evidence="6 14" id="KW-0479">Metal-binding</keyword>
<feature type="binding site" evidence="14">
    <location>
        <position position="58"/>
    </location>
    <ligand>
        <name>[2Fe-2S] cluster</name>
        <dbReference type="ChEBI" id="CHEBI:190135"/>
        <label>1</label>
    </ligand>
</feature>
<dbReference type="PIRSF" id="PIRSF000127">
    <property type="entry name" value="Xanthine_DH"/>
    <property type="match status" value="1"/>
</dbReference>
<dbReference type="SUPFAM" id="SSF54665">
    <property type="entry name" value="CO dehydrogenase molybdoprotein N-domain-like"/>
    <property type="match status" value="1"/>
</dbReference>
<dbReference type="PANTHER" id="PTHR45444:SF3">
    <property type="entry name" value="XANTHINE DEHYDROGENASE"/>
    <property type="match status" value="1"/>
</dbReference>
<dbReference type="Pfam" id="PF02738">
    <property type="entry name" value="MoCoBD_1"/>
    <property type="match status" value="1"/>
</dbReference>
<feature type="binding site" evidence="14">
    <location>
        <position position="122"/>
    </location>
    <ligand>
        <name>[2Fe-2S] cluster</name>
        <dbReference type="ChEBI" id="CHEBI:190135"/>
        <label>2</label>
    </ligand>
</feature>
<feature type="binding site" evidence="14">
    <location>
        <position position="945"/>
    </location>
    <ligand>
        <name>Mo-molybdopterin</name>
        <dbReference type="ChEBI" id="CHEBI:71302"/>
    </ligand>
    <ligandPart>
        <name>Mo</name>
        <dbReference type="ChEBI" id="CHEBI:28685"/>
    </ligandPart>
</feature>
<dbReference type="InterPro" id="IPR036010">
    <property type="entry name" value="2Fe-2S_ferredoxin-like_sf"/>
</dbReference>
<feature type="binding site" evidence="14">
    <location>
        <position position="55"/>
    </location>
    <ligand>
        <name>[2Fe-2S] cluster</name>
        <dbReference type="ChEBI" id="CHEBI:190135"/>
        <label>1</label>
    </ligand>
</feature>
<dbReference type="InterPro" id="IPR002346">
    <property type="entry name" value="Mopterin_DH_FAD-bd"/>
</dbReference>
<dbReference type="InterPro" id="IPR036884">
    <property type="entry name" value="2Fe-2S-bd_dom_sf"/>
</dbReference>
<dbReference type="Pfam" id="PF03450">
    <property type="entry name" value="CO_deh_flav_C"/>
    <property type="match status" value="1"/>
</dbReference>
<dbReference type="InParanoid" id="A0A1Y2GWM1"/>
<keyword evidence="10 14" id="KW-0411">Iron-sulfur</keyword>
<feature type="domain" description="FAD-binding PCMH-type" evidence="16">
    <location>
        <begin position="258"/>
        <end position="450"/>
    </location>
</feature>
<dbReference type="FunFam" id="3.90.1170.50:FF:000001">
    <property type="entry name" value="Aldehyde oxidase 1"/>
    <property type="match status" value="1"/>
</dbReference>
<dbReference type="OrthoDB" id="8300278at2759"/>
<dbReference type="PROSITE" id="PS51085">
    <property type="entry name" value="2FE2S_FER_2"/>
    <property type="match status" value="1"/>
</dbReference>
<feature type="binding site" evidence="14">
    <location>
        <position position="80"/>
    </location>
    <ligand>
        <name>[2Fe-2S] cluster</name>
        <dbReference type="ChEBI" id="CHEBI:190135"/>
        <label>1</label>
    </ligand>
</feature>
<evidence type="ECO:0000256" key="9">
    <source>
        <dbReference type="ARBA" id="ARBA00023004"/>
    </source>
</evidence>
<dbReference type="InterPro" id="IPR001041">
    <property type="entry name" value="2Fe-2S_ferredoxin-type"/>
</dbReference>
<proteinExistence type="inferred from homology"/>
<dbReference type="InterPro" id="IPR016167">
    <property type="entry name" value="FAD-bd_PCMH_sub1"/>
</dbReference>
<comment type="cofactor">
    <cofactor evidence="14">
        <name>Mo-molybdopterin</name>
        <dbReference type="ChEBI" id="CHEBI:71302"/>
    </cofactor>
    <text evidence="14">Binds 1 Mo-molybdopterin (Mo-MPT) cofactor per subunit.</text>
</comment>
<keyword evidence="9 14" id="KW-0408">Iron</keyword>
<evidence type="ECO:0000256" key="6">
    <source>
        <dbReference type="ARBA" id="ARBA00022723"/>
    </source>
</evidence>
<evidence type="ECO:0000256" key="13">
    <source>
        <dbReference type="PIRSR" id="PIRSR000127-2"/>
    </source>
</evidence>
<feature type="binding site" evidence="13">
    <location>
        <position position="458"/>
    </location>
    <ligand>
        <name>FAD</name>
        <dbReference type="ChEBI" id="CHEBI:57692"/>
    </ligand>
</feature>
<evidence type="ECO:0000256" key="11">
    <source>
        <dbReference type="ARBA" id="ARBA00034078"/>
    </source>
</evidence>
<dbReference type="SMART" id="SM01092">
    <property type="entry name" value="CO_deh_flav_C"/>
    <property type="match status" value="1"/>
</dbReference>
<evidence type="ECO:0000259" key="15">
    <source>
        <dbReference type="PROSITE" id="PS51085"/>
    </source>
</evidence>
<dbReference type="InterPro" id="IPR046867">
    <property type="entry name" value="AldOxase/xan_DH_MoCoBD2"/>
</dbReference>
<dbReference type="InterPro" id="IPR008274">
    <property type="entry name" value="AldOxase/xan_DH_MoCoBD1"/>
</dbReference>
<keyword evidence="3 14" id="KW-0500">Molybdenum</keyword>
<evidence type="ECO:0000256" key="8">
    <source>
        <dbReference type="ARBA" id="ARBA00023002"/>
    </source>
</evidence>
<feature type="binding site" evidence="13">
    <location>
        <position position="366"/>
    </location>
    <ligand>
        <name>FAD</name>
        <dbReference type="ChEBI" id="CHEBI:57692"/>
    </ligand>
</feature>
<dbReference type="Gene3D" id="3.30.390.50">
    <property type="entry name" value="CO dehydrogenase flavoprotein, C-terminal domain"/>
    <property type="match status" value="1"/>
</dbReference>